<keyword evidence="1" id="KW-0812">Transmembrane</keyword>
<accession>A0AB34NXX5</accession>
<proteinExistence type="predicted"/>
<gene>
    <name evidence="2" type="ORF">HMPREF5175_01846</name>
</gene>
<sequence length="147" mass="17010">MDSSIPYIYNIFLLLGVSIFANSYEGTMKKYVSVTEKAGYVSNNYVKVTPYKVESYLPADKKNSKKAEVLLENRRVVKDVTFKEIKSISKKNKDTLTFYDINLKEKYQPTEGDKFRKQVLVLNKQRTGFSTKERNATYEAIEHLIPS</sequence>
<feature type="transmembrane region" description="Helical" evidence="1">
    <location>
        <begin position="6"/>
        <end position="24"/>
    </location>
</feature>
<protein>
    <submittedName>
        <fullName evidence="2">Uncharacterized protein</fullName>
    </submittedName>
</protein>
<evidence type="ECO:0000313" key="2">
    <source>
        <dbReference type="EMBL" id="KFL96333.1"/>
    </source>
</evidence>
<evidence type="ECO:0000313" key="3">
    <source>
        <dbReference type="Proteomes" id="UP000030761"/>
    </source>
</evidence>
<keyword evidence="1" id="KW-1133">Transmembrane helix</keyword>
<dbReference type="EMBL" id="KN050677">
    <property type="protein sequence ID" value="KFL96333.1"/>
    <property type="molecule type" value="Genomic_DNA"/>
</dbReference>
<name>A0AB34NXX5_LACGS</name>
<organism evidence="2 3">
    <name type="scientific">Lactobacillus gasseri SV-16A-US</name>
    <dbReference type="NCBI Taxonomy" id="575604"/>
    <lineage>
        <taxon>Bacteria</taxon>
        <taxon>Bacillati</taxon>
        <taxon>Bacillota</taxon>
        <taxon>Bacilli</taxon>
        <taxon>Lactobacillales</taxon>
        <taxon>Lactobacillaceae</taxon>
        <taxon>Lactobacillus</taxon>
    </lineage>
</organism>
<reference evidence="2 3" key="1">
    <citation type="submission" date="2010-03" db="EMBL/GenBank/DDBJ databases">
        <title>The Genome Sequence of Lactobacillus gasseri strain SV-16A-US.</title>
        <authorList>
            <consortium name="The Broad Institute Genome Sequencing Platform"/>
            <person name="Ward D."/>
            <person name="Earl A."/>
            <person name="Feldgarden M."/>
            <person name="Gevers D."/>
            <person name="Young S.K."/>
            <person name="Zeng Q."/>
            <person name="Koehrsen M."/>
            <person name="Alvarado L."/>
            <person name="Berlin A."/>
            <person name="Bochicchio J."/>
            <person name="Borenstein D."/>
            <person name="Chapman S.B."/>
            <person name="Chen Z."/>
            <person name="Engels R."/>
            <person name="Freedman E."/>
            <person name="Gellesch M."/>
            <person name="Goldberg J."/>
            <person name="Griggs A."/>
            <person name="Gujja S."/>
            <person name="Heilman E."/>
            <person name="Heiman D."/>
            <person name="Hepburn T."/>
            <person name="Howarth C."/>
            <person name="Jen D."/>
            <person name="Larson L."/>
            <person name="Mehta T."/>
            <person name="Park D."/>
            <person name="Pearson M."/>
            <person name="Roberts A."/>
            <person name="Saif S."/>
            <person name="Shea T."/>
            <person name="Shenoy N."/>
            <person name="Sisk P."/>
            <person name="Stolte C."/>
            <person name="Sykes S."/>
            <person name="Thomson T."/>
            <person name="Walk T."/>
            <person name="White J."/>
            <person name="Yandava C."/>
            <person name="Liu Y."/>
            <person name="Xu Q."/>
            <person name="Haas B."/>
            <person name="Nusbaum C."/>
            <person name="Birren B."/>
        </authorList>
    </citation>
    <scope>NUCLEOTIDE SEQUENCE [LARGE SCALE GENOMIC DNA]</scope>
    <source>
        <strain evidence="2 3">SV-16A-US</strain>
    </source>
</reference>
<dbReference type="Proteomes" id="UP000030761">
    <property type="component" value="Unassembled WGS sequence"/>
</dbReference>
<keyword evidence="1" id="KW-0472">Membrane</keyword>
<evidence type="ECO:0000256" key="1">
    <source>
        <dbReference type="SAM" id="Phobius"/>
    </source>
</evidence>
<dbReference type="AlphaFoldDB" id="A0AB34NXX5"/>